<reference evidence="1 2" key="1">
    <citation type="journal article" date="2016" name="Nat. Commun.">
        <title>Thousands of microbial genomes shed light on interconnected biogeochemical processes in an aquifer system.</title>
        <authorList>
            <person name="Anantharaman K."/>
            <person name="Brown C.T."/>
            <person name="Hug L.A."/>
            <person name="Sharon I."/>
            <person name="Castelle C.J."/>
            <person name="Probst A.J."/>
            <person name="Thomas B.C."/>
            <person name="Singh A."/>
            <person name="Wilkins M.J."/>
            <person name="Karaoz U."/>
            <person name="Brodie E.L."/>
            <person name="Williams K.H."/>
            <person name="Hubbard S.S."/>
            <person name="Banfield J.F."/>
        </authorList>
    </citation>
    <scope>NUCLEOTIDE SEQUENCE [LARGE SCALE GENOMIC DNA]</scope>
</reference>
<dbReference type="AlphaFoldDB" id="A0A1G2QXL1"/>
<dbReference type="EMBL" id="MHTT01000015">
    <property type="protein sequence ID" value="OHA65243.1"/>
    <property type="molecule type" value="Genomic_DNA"/>
</dbReference>
<accession>A0A1G2QXL1</accession>
<protein>
    <recommendedName>
        <fullName evidence="3">Translation elongation factor-like protein</fullName>
    </recommendedName>
</protein>
<gene>
    <name evidence="1" type="ORF">A2672_01850</name>
</gene>
<evidence type="ECO:0000313" key="1">
    <source>
        <dbReference type="EMBL" id="OHA65243.1"/>
    </source>
</evidence>
<evidence type="ECO:0008006" key="3">
    <source>
        <dbReference type="Google" id="ProtNLM"/>
    </source>
</evidence>
<name>A0A1G2QXL1_9BACT</name>
<dbReference type="InterPro" id="IPR009000">
    <property type="entry name" value="Transl_B-barrel_sf"/>
</dbReference>
<comment type="caution">
    <text evidence="1">The sequence shown here is derived from an EMBL/GenBank/DDBJ whole genome shotgun (WGS) entry which is preliminary data.</text>
</comment>
<organism evidence="1 2">
    <name type="scientific">Candidatus Wildermuthbacteria bacterium RIFCSPHIGHO2_01_FULL_49_22b</name>
    <dbReference type="NCBI Taxonomy" id="1802448"/>
    <lineage>
        <taxon>Bacteria</taxon>
        <taxon>Candidatus Wildermuthiibacteriota</taxon>
    </lineage>
</organism>
<dbReference type="STRING" id="1802448.A2672_01850"/>
<dbReference type="Proteomes" id="UP000178065">
    <property type="component" value="Unassembled WGS sequence"/>
</dbReference>
<sequence>MGKVSHYFGNIKVAAIKLGAPLKKGDAIRIEGGDVVLKQKIASMQKEHVPVAAAKKGDEIGIKVAKKVREGYRVYKA</sequence>
<dbReference type="SUPFAM" id="SSF50447">
    <property type="entry name" value="Translation proteins"/>
    <property type="match status" value="1"/>
</dbReference>
<proteinExistence type="predicted"/>
<evidence type="ECO:0000313" key="2">
    <source>
        <dbReference type="Proteomes" id="UP000178065"/>
    </source>
</evidence>